<name>T1FBY5_HELRO</name>
<reference evidence="4" key="3">
    <citation type="submission" date="2015-06" db="UniProtKB">
        <authorList>
            <consortium name="EnsemblMetazoa"/>
        </authorList>
    </citation>
    <scope>IDENTIFICATION</scope>
</reference>
<dbReference type="GeneID" id="20206334"/>
<dbReference type="CTD" id="20206334"/>
<dbReference type="EMBL" id="KB097269">
    <property type="protein sequence ID" value="ESN97956.1"/>
    <property type="molecule type" value="Genomic_DNA"/>
</dbReference>
<dbReference type="AlphaFoldDB" id="T1FBY5"/>
<evidence type="ECO:0000313" key="4">
    <source>
        <dbReference type="EnsemblMetazoa" id="HelroP177627"/>
    </source>
</evidence>
<dbReference type="eggNOG" id="KOG1046">
    <property type="taxonomic scope" value="Eukaryota"/>
</dbReference>
<evidence type="ECO:0000313" key="5">
    <source>
        <dbReference type="Proteomes" id="UP000015101"/>
    </source>
</evidence>
<dbReference type="InParanoid" id="T1FBY5"/>
<dbReference type="OrthoDB" id="10031169at2759"/>
<proteinExistence type="inferred from homology"/>
<dbReference type="Pfam" id="PF11838">
    <property type="entry name" value="ERAP1_C"/>
    <property type="match status" value="1"/>
</dbReference>
<reference evidence="5" key="1">
    <citation type="submission" date="2012-12" db="EMBL/GenBank/DDBJ databases">
        <authorList>
            <person name="Hellsten U."/>
            <person name="Grimwood J."/>
            <person name="Chapman J.A."/>
            <person name="Shapiro H."/>
            <person name="Aerts A."/>
            <person name="Otillar R.P."/>
            <person name="Terry A.Y."/>
            <person name="Boore J.L."/>
            <person name="Simakov O."/>
            <person name="Marletaz F."/>
            <person name="Cho S.-J."/>
            <person name="Edsinger-Gonzales E."/>
            <person name="Havlak P."/>
            <person name="Kuo D.-H."/>
            <person name="Larsson T."/>
            <person name="Lv J."/>
            <person name="Arendt D."/>
            <person name="Savage R."/>
            <person name="Osoegawa K."/>
            <person name="de Jong P."/>
            <person name="Lindberg D.R."/>
            <person name="Seaver E.C."/>
            <person name="Weisblat D.A."/>
            <person name="Putnam N.H."/>
            <person name="Grigoriev I.V."/>
            <person name="Rokhsar D.S."/>
        </authorList>
    </citation>
    <scope>NUCLEOTIDE SEQUENCE</scope>
</reference>
<dbReference type="Gene3D" id="1.25.50.20">
    <property type="match status" value="1"/>
</dbReference>
<dbReference type="InterPro" id="IPR024571">
    <property type="entry name" value="ERAP1-like_C_dom"/>
</dbReference>
<evidence type="ECO:0000313" key="3">
    <source>
        <dbReference type="EMBL" id="ESN97956.1"/>
    </source>
</evidence>
<dbReference type="HOGENOM" id="CLU_1062748_0_0_1"/>
<dbReference type="EMBL" id="AMQM01006112">
    <property type="status" value="NOT_ANNOTATED_CDS"/>
    <property type="molecule type" value="Genomic_DNA"/>
</dbReference>
<gene>
    <name evidence="4" type="primary">20206334</name>
    <name evidence="3" type="ORF">HELRODRAFT_177627</name>
</gene>
<dbReference type="Proteomes" id="UP000015101">
    <property type="component" value="Unassembled WGS sequence"/>
</dbReference>
<organism evidence="4 5">
    <name type="scientific">Helobdella robusta</name>
    <name type="common">Californian leech</name>
    <dbReference type="NCBI Taxonomy" id="6412"/>
    <lineage>
        <taxon>Eukaryota</taxon>
        <taxon>Metazoa</taxon>
        <taxon>Spiralia</taxon>
        <taxon>Lophotrochozoa</taxon>
        <taxon>Annelida</taxon>
        <taxon>Clitellata</taxon>
        <taxon>Hirudinea</taxon>
        <taxon>Rhynchobdellida</taxon>
        <taxon>Glossiphoniidae</taxon>
        <taxon>Helobdella</taxon>
    </lineage>
</organism>
<reference evidence="3 5" key="2">
    <citation type="journal article" date="2013" name="Nature">
        <title>Insights into bilaterian evolution from three spiralian genomes.</title>
        <authorList>
            <person name="Simakov O."/>
            <person name="Marletaz F."/>
            <person name="Cho S.J."/>
            <person name="Edsinger-Gonzales E."/>
            <person name="Havlak P."/>
            <person name="Hellsten U."/>
            <person name="Kuo D.H."/>
            <person name="Larsson T."/>
            <person name="Lv J."/>
            <person name="Arendt D."/>
            <person name="Savage R."/>
            <person name="Osoegawa K."/>
            <person name="de Jong P."/>
            <person name="Grimwood J."/>
            <person name="Chapman J.A."/>
            <person name="Shapiro H."/>
            <person name="Aerts A."/>
            <person name="Otillar R.P."/>
            <person name="Terry A.Y."/>
            <person name="Boore J.L."/>
            <person name="Grigoriev I.V."/>
            <person name="Lindberg D.R."/>
            <person name="Seaver E.C."/>
            <person name="Weisblat D.A."/>
            <person name="Putnam N.H."/>
            <person name="Rokhsar D.S."/>
        </authorList>
    </citation>
    <scope>NUCLEOTIDE SEQUENCE</scope>
</reference>
<evidence type="ECO:0000259" key="2">
    <source>
        <dbReference type="Pfam" id="PF11838"/>
    </source>
</evidence>
<dbReference type="KEGG" id="hro:HELRODRAFT_177627"/>
<dbReference type="PANTHER" id="PTHR11533">
    <property type="entry name" value="PROTEASE M1 ZINC METALLOPROTEASE"/>
    <property type="match status" value="1"/>
</dbReference>
<dbReference type="RefSeq" id="XP_009024023.1">
    <property type="nucleotide sequence ID" value="XM_009025775.1"/>
</dbReference>
<feature type="domain" description="ERAP1-like C-terminal" evidence="2">
    <location>
        <begin position="41"/>
        <end position="262"/>
    </location>
</feature>
<dbReference type="InterPro" id="IPR050344">
    <property type="entry name" value="Peptidase_M1_aminopeptidases"/>
</dbReference>
<dbReference type="PANTHER" id="PTHR11533:SF299">
    <property type="entry name" value="AMINOPEPTIDASE"/>
    <property type="match status" value="1"/>
</dbReference>
<accession>T1FBY5</accession>
<dbReference type="EnsemblMetazoa" id="HelroT177627">
    <property type="protein sequence ID" value="HelroP177627"/>
    <property type="gene ID" value="HelroG177627"/>
</dbReference>
<dbReference type="FunFam" id="1.25.50.20:FF:000066">
    <property type="entry name" value="Aminopeptidase"/>
    <property type="match status" value="1"/>
</dbReference>
<keyword evidence="5" id="KW-1185">Reference proteome</keyword>
<evidence type="ECO:0000256" key="1">
    <source>
        <dbReference type="ARBA" id="ARBA00010136"/>
    </source>
</evidence>
<protein>
    <recommendedName>
        <fullName evidence="2">ERAP1-like C-terminal domain-containing protein</fullName>
    </recommendedName>
</protein>
<comment type="similarity">
    <text evidence="1">Belongs to the peptidase M1 family.</text>
</comment>
<sequence length="262" mass="30541">MTLPSEIDWLKANSDMRGLPSHRQDKSGERCFRFSKKLAPINSIYPTCSSGHVPLETALNLLLYIEREEDYYPWFTMYEKTSSIIKNFSSNSYYREFTDVIDKVMMPYLNKLGWDDSGDSKTREIRILLTSLAAEMGFKEQIGWMMTAYWKIFGSSKKAHPLLEKHVYKYAVRYGGQEVWNHVMSIFTSTNASTSESELFLKALTYSTNHSNINRLLERSLNDDFMQVTQFLVLLKLIGEEPSTNKLGWLFVKTKWKEIVKK</sequence>